<keyword evidence="3" id="KW-1185">Reference proteome</keyword>
<comment type="caution">
    <text evidence="2">The sequence shown here is derived from an EMBL/GenBank/DDBJ whole genome shotgun (WGS) entry which is preliminary data.</text>
</comment>
<proteinExistence type="predicted"/>
<evidence type="ECO:0000256" key="1">
    <source>
        <dbReference type="SAM" id="MobiDB-lite"/>
    </source>
</evidence>
<evidence type="ECO:0000313" key="2">
    <source>
        <dbReference type="EMBL" id="MQY16191.1"/>
    </source>
</evidence>
<dbReference type="RefSeq" id="WP_153456978.1">
    <property type="nucleotide sequence ID" value="NZ_WEGJ01000047.1"/>
</dbReference>
<dbReference type="Proteomes" id="UP000466345">
    <property type="component" value="Unassembled WGS sequence"/>
</dbReference>
<gene>
    <name evidence="2" type="ORF">SRB5_63870</name>
</gene>
<dbReference type="EMBL" id="WEGJ01000047">
    <property type="protein sequence ID" value="MQY16191.1"/>
    <property type="molecule type" value="Genomic_DNA"/>
</dbReference>
<accession>A0A7K0CRX5</accession>
<dbReference type="OrthoDB" id="4313977at2"/>
<protein>
    <submittedName>
        <fullName evidence="2">Uncharacterized protein</fullName>
    </submittedName>
</protein>
<feature type="region of interest" description="Disordered" evidence="1">
    <location>
        <begin position="58"/>
        <end position="78"/>
    </location>
</feature>
<dbReference type="AlphaFoldDB" id="A0A7K0CRX5"/>
<reference evidence="2 3" key="1">
    <citation type="submission" date="2019-10" db="EMBL/GenBank/DDBJ databases">
        <title>Streptomyces smaragdinus sp. nov. and Streptomyces fabii sp. nov., isolated from the gut of fungus growing-termite Macrotermes natalensis.</title>
        <authorList>
            <person name="Schwitalla J."/>
            <person name="Benndorf R."/>
            <person name="Martin K."/>
            <person name="De Beer W."/>
            <person name="Kaster A.-K."/>
            <person name="Vollmers J."/>
            <person name="Poulsen M."/>
            <person name="Beemelmanns C."/>
        </authorList>
    </citation>
    <scope>NUCLEOTIDE SEQUENCE [LARGE SCALE GENOMIC DNA]</scope>
    <source>
        <strain evidence="2 3">RB5</strain>
    </source>
</reference>
<feature type="compositionally biased region" description="Low complexity" evidence="1">
    <location>
        <begin position="66"/>
        <end position="78"/>
    </location>
</feature>
<sequence length="151" mass="15632">MATFSDEWAQLKAGAAPSMQLAGANDGNAGSRLASDRKAWSAAAGQTRGVRGLLRTAADRHREKTTGGTAAGTEGFLTTSGHQGLLSSWARQFDLMERECAEVAGKLEQAGGTLAGNDAATGDLFREQVTKPETTIPGQGNPAMGGPRARM</sequence>
<organism evidence="2 3">
    <name type="scientific">Streptomyces smaragdinus</name>
    <dbReference type="NCBI Taxonomy" id="2585196"/>
    <lineage>
        <taxon>Bacteria</taxon>
        <taxon>Bacillati</taxon>
        <taxon>Actinomycetota</taxon>
        <taxon>Actinomycetes</taxon>
        <taxon>Kitasatosporales</taxon>
        <taxon>Streptomycetaceae</taxon>
        <taxon>Streptomyces</taxon>
    </lineage>
</organism>
<evidence type="ECO:0000313" key="3">
    <source>
        <dbReference type="Proteomes" id="UP000466345"/>
    </source>
</evidence>
<name>A0A7K0CRX5_9ACTN</name>
<feature type="region of interest" description="Disordered" evidence="1">
    <location>
        <begin position="128"/>
        <end position="151"/>
    </location>
</feature>